<dbReference type="Proteomes" id="UP001562425">
    <property type="component" value="Unassembled WGS sequence"/>
</dbReference>
<dbReference type="InterPro" id="IPR002213">
    <property type="entry name" value="UDP_glucos_trans"/>
</dbReference>
<evidence type="ECO:0000256" key="5">
    <source>
        <dbReference type="SAM" id="SignalP"/>
    </source>
</evidence>
<keyword evidence="2" id="KW-0328">Glycosyltransferase</keyword>
<feature type="chain" id="PRO_5044844466" description="UDP-glucuronosyltransferase" evidence="5">
    <location>
        <begin position="23"/>
        <end position="518"/>
    </location>
</feature>
<keyword evidence="7" id="KW-1185">Reference proteome</keyword>
<evidence type="ECO:0000256" key="3">
    <source>
        <dbReference type="ARBA" id="ARBA00022679"/>
    </source>
</evidence>
<feature type="transmembrane region" description="Helical" evidence="4">
    <location>
        <begin position="486"/>
        <end position="507"/>
    </location>
</feature>
<dbReference type="PANTHER" id="PTHR48043:SF159">
    <property type="entry name" value="EG:EG0003.4 PROTEIN-RELATED"/>
    <property type="match status" value="1"/>
</dbReference>
<dbReference type="PANTHER" id="PTHR48043">
    <property type="entry name" value="EG:EG0003.4 PROTEIN-RELATED"/>
    <property type="match status" value="1"/>
</dbReference>
<reference evidence="6 7" key="1">
    <citation type="submission" date="2024-05" db="EMBL/GenBank/DDBJ databases">
        <title>Culex pipiens pipiens assembly and annotation.</title>
        <authorList>
            <person name="Alout H."/>
            <person name="Durand T."/>
        </authorList>
    </citation>
    <scope>NUCLEOTIDE SEQUENCE [LARGE SCALE GENOMIC DNA]</scope>
    <source>
        <strain evidence="6">HA-2024</strain>
        <tissue evidence="6">Whole body</tissue>
    </source>
</reference>
<evidence type="ECO:0000313" key="7">
    <source>
        <dbReference type="Proteomes" id="UP001562425"/>
    </source>
</evidence>
<comment type="caution">
    <text evidence="6">The sequence shown here is derived from an EMBL/GenBank/DDBJ whole genome shotgun (WGS) entry which is preliminary data.</text>
</comment>
<sequence length="518" mass="59260">MDRSRVLVLFLVAVLCVPSSDGANILAIMTVPSPSHHIWNRVWMEALVDRGHNLTVVTQDKDTSRANLTYVLLENVYPTLFKDGASNYVEMSKESALRTVFSFLDYYDSVCEGALASKGLDVIRAYPKEFKFDLVIYDYGCGPCLLPLLHKFNYPPLVSLTPFNNPPYSVDVVGGHKQFAYTPYFALNYDSKMNFQQRAYNTLLCLLSSAYRNWYIMPQLDRKVRSFFQYPDMPYLADLEQRTQLMLVNTNPALDALEPLPPNVIAIGGAHIKDPEPLPADLEKFIASSRDGAVLFSLGSNVRSDQIGEERQRMFIEAFRQMPQYHFLWKFESKLNLDLPPNVIIRKWMPQNSILAHSRTKAFITHSGGLSTQEASWFGVPLIGMPFFMDQIKNCQRAVSAGVAERLNFNDLSVERIRTTVLKVLQTPSYKENMMRRSQIFRDQETKPLDRALWWIEYALRHPNVTTMKSPTIELGAIRANLWDVYALYVAIVFATYKLVTGVLGSMGRKREKQIKRD</sequence>
<organism evidence="6 7">
    <name type="scientific">Culex pipiens pipiens</name>
    <name type="common">Northern house mosquito</name>
    <dbReference type="NCBI Taxonomy" id="38569"/>
    <lineage>
        <taxon>Eukaryota</taxon>
        <taxon>Metazoa</taxon>
        <taxon>Ecdysozoa</taxon>
        <taxon>Arthropoda</taxon>
        <taxon>Hexapoda</taxon>
        <taxon>Insecta</taxon>
        <taxon>Pterygota</taxon>
        <taxon>Neoptera</taxon>
        <taxon>Endopterygota</taxon>
        <taxon>Diptera</taxon>
        <taxon>Nematocera</taxon>
        <taxon>Culicoidea</taxon>
        <taxon>Culicidae</taxon>
        <taxon>Culicinae</taxon>
        <taxon>Culicini</taxon>
        <taxon>Culex</taxon>
        <taxon>Culex</taxon>
    </lineage>
</organism>
<dbReference type="InterPro" id="IPR050271">
    <property type="entry name" value="UDP-glycosyltransferase"/>
</dbReference>
<keyword evidence="4" id="KW-0472">Membrane</keyword>
<evidence type="ECO:0008006" key="8">
    <source>
        <dbReference type="Google" id="ProtNLM"/>
    </source>
</evidence>
<dbReference type="Pfam" id="PF00201">
    <property type="entry name" value="UDPGT"/>
    <property type="match status" value="1"/>
</dbReference>
<dbReference type="Gene3D" id="3.40.50.2000">
    <property type="entry name" value="Glycogen Phosphorylase B"/>
    <property type="match status" value="2"/>
</dbReference>
<keyword evidence="4" id="KW-0812">Transmembrane</keyword>
<name>A0ABD1D7M6_CULPP</name>
<dbReference type="AlphaFoldDB" id="A0ABD1D7M6"/>
<dbReference type="FunFam" id="3.40.50.2000:FF:000021">
    <property type="entry name" value="UDP-glucuronosyltransferase"/>
    <property type="match status" value="1"/>
</dbReference>
<keyword evidence="3" id="KW-0808">Transferase</keyword>
<dbReference type="EMBL" id="JBEHCU010007055">
    <property type="protein sequence ID" value="KAL1395646.1"/>
    <property type="molecule type" value="Genomic_DNA"/>
</dbReference>
<proteinExistence type="inferred from homology"/>
<keyword evidence="5" id="KW-0732">Signal</keyword>
<dbReference type="CDD" id="cd03784">
    <property type="entry name" value="GT1_Gtf-like"/>
    <property type="match status" value="1"/>
</dbReference>
<evidence type="ECO:0000256" key="1">
    <source>
        <dbReference type="ARBA" id="ARBA00009995"/>
    </source>
</evidence>
<evidence type="ECO:0000256" key="2">
    <source>
        <dbReference type="ARBA" id="ARBA00022676"/>
    </source>
</evidence>
<accession>A0ABD1D7M6</accession>
<comment type="similarity">
    <text evidence="1">Belongs to the UDP-glycosyltransferase family.</text>
</comment>
<dbReference type="SUPFAM" id="SSF53756">
    <property type="entry name" value="UDP-Glycosyltransferase/glycogen phosphorylase"/>
    <property type="match status" value="1"/>
</dbReference>
<evidence type="ECO:0000313" key="6">
    <source>
        <dbReference type="EMBL" id="KAL1395646.1"/>
    </source>
</evidence>
<dbReference type="GO" id="GO:0016757">
    <property type="term" value="F:glycosyltransferase activity"/>
    <property type="evidence" value="ECO:0007669"/>
    <property type="project" value="UniProtKB-KW"/>
</dbReference>
<evidence type="ECO:0000256" key="4">
    <source>
        <dbReference type="SAM" id="Phobius"/>
    </source>
</evidence>
<feature type="signal peptide" evidence="5">
    <location>
        <begin position="1"/>
        <end position="22"/>
    </location>
</feature>
<protein>
    <recommendedName>
        <fullName evidence="8">UDP-glucuronosyltransferase</fullName>
    </recommendedName>
</protein>
<gene>
    <name evidence="6" type="ORF">pipiens_011096</name>
</gene>
<keyword evidence="4" id="KW-1133">Transmembrane helix</keyword>